<protein>
    <submittedName>
        <fullName evidence="1">Acyl carrier protein</fullName>
    </submittedName>
</protein>
<proteinExistence type="predicted"/>
<organism evidence="1 2">
    <name type="scientific">Streptomyces flavofungini</name>
    <dbReference type="NCBI Taxonomy" id="68200"/>
    <lineage>
        <taxon>Bacteria</taxon>
        <taxon>Bacillati</taxon>
        <taxon>Actinomycetota</taxon>
        <taxon>Actinomycetes</taxon>
        <taxon>Kitasatosporales</taxon>
        <taxon>Streptomycetaceae</taxon>
        <taxon>Streptomyces</taxon>
    </lineage>
</organism>
<evidence type="ECO:0000313" key="2">
    <source>
        <dbReference type="Proteomes" id="UP000634780"/>
    </source>
</evidence>
<evidence type="ECO:0000313" key="1">
    <source>
        <dbReference type="EMBL" id="MBJ3813328.1"/>
    </source>
</evidence>
<reference evidence="1 2" key="1">
    <citation type="submission" date="2020-12" db="EMBL/GenBank/DDBJ databases">
        <title>Streptomyces typhae sp. nov., a novel endophytic actinomycete isolated from the root of cattail pollen (Typha angustifolia L.).</title>
        <authorList>
            <person name="Peng C."/>
            <person name="Liu C."/>
        </authorList>
    </citation>
    <scope>NUCLEOTIDE SEQUENCE [LARGE SCALE GENOMIC DNA]</scope>
    <source>
        <strain evidence="1 2">JCM 4753</strain>
    </source>
</reference>
<sequence length="82" mass="9124">MDRAGVRKEIQNFMDQYYAREEGAADGAEMYDIDSFTMVQLVLYLEDKFNIVILEELHGFGGGDFDAFAAFVATAGQENDAA</sequence>
<accession>A0ABS0XJB5</accession>
<dbReference type="EMBL" id="JAEKOZ010000077">
    <property type="protein sequence ID" value="MBJ3813328.1"/>
    <property type="molecule type" value="Genomic_DNA"/>
</dbReference>
<dbReference type="Gene3D" id="1.10.1200.10">
    <property type="entry name" value="ACP-like"/>
    <property type="match status" value="1"/>
</dbReference>
<gene>
    <name evidence="1" type="ORF">JGB26_40880</name>
</gene>
<keyword evidence="2" id="KW-1185">Reference proteome</keyword>
<dbReference type="Proteomes" id="UP000634780">
    <property type="component" value="Unassembled WGS sequence"/>
</dbReference>
<name>A0ABS0XJB5_9ACTN</name>
<comment type="caution">
    <text evidence="1">The sequence shown here is derived from an EMBL/GenBank/DDBJ whole genome shotgun (WGS) entry which is preliminary data.</text>
</comment>
<dbReference type="InterPro" id="IPR036736">
    <property type="entry name" value="ACP-like_sf"/>
</dbReference>
<dbReference type="SUPFAM" id="SSF47336">
    <property type="entry name" value="ACP-like"/>
    <property type="match status" value="1"/>
</dbReference>